<evidence type="ECO:0000256" key="2">
    <source>
        <dbReference type="ARBA" id="ARBA00023125"/>
    </source>
</evidence>
<evidence type="ECO:0000256" key="4">
    <source>
        <dbReference type="PROSITE-ProRule" id="PRU00335"/>
    </source>
</evidence>
<dbReference type="AlphaFoldDB" id="A0A317NWH9"/>
<dbReference type="PANTHER" id="PTHR30055:SF234">
    <property type="entry name" value="HTH-TYPE TRANSCRIPTIONAL REGULATOR BETI"/>
    <property type="match status" value="1"/>
</dbReference>
<evidence type="ECO:0000259" key="5">
    <source>
        <dbReference type="PROSITE" id="PS50977"/>
    </source>
</evidence>
<dbReference type="PRINTS" id="PR00455">
    <property type="entry name" value="HTHTETR"/>
</dbReference>
<dbReference type="GO" id="GO:0003700">
    <property type="term" value="F:DNA-binding transcription factor activity"/>
    <property type="evidence" value="ECO:0007669"/>
    <property type="project" value="TreeGrafter"/>
</dbReference>
<keyword evidence="2 4" id="KW-0238">DNA-binding</keyword>
<evidence type="ECO:0000313" key="6">
    <source>
        <dbReference type="EMBL" id="PWV79347.1"/>
    </source>
</evidence>
<name>A0A317NWH9_9NOCA</name>
<dbReference type="RefSeq" id="WP_244198115.1">
    <property type="nucleotide sequence ID" value="NZ_QGTL01000002.1"/>
</dbReference>
<dbReference type="PROSITE" id="PS50977">
    <property type="entry name" value="HTH_TETR_2"/>
    <property type="match status" value="1"/>
</dbReference>
<accession>A0A317NWH9</accession>
<dbReference type="PANTHER" id="PTHR30055">
    <property type="entry name" value="HTH-TYPE TRANSCRIPTIONAL REGULATOR RUTR"/>
    <property type="match status" value="1"/>
</dbReference>
<feature type="DNA-binding region" description="H-T-H motif" evidence="4">
    <location>
        <begin position="44"/>
        <end position="63"/>
    </location>
</feature>
<dbReference type="InterPro" id="IPR009057">
    <property type="entry name" value="Homeodomain-like_sf"/>
</dbReference>
<dbReference type="SUPFAM" id="SSF46689">
    <property type="entry name" value="Homeodomain-like"/>
    <property type="match status" value="1"/>
</dbReference>
<dbReference type="Proteomes" id="UP000246410">
    <property type="component" value="Unassembled WGS sequence"/>
</dbReference>
<dbReference type="InterPro" id="IPR050109">
    <property type="entry name" value="HTH-type_TetR-like_transc_reg"/>
</dbReference>
<dbReference type="InterPro" id="IPR001387">
    <property type="entry name" value="Cro/C1-type_HTH"/>
</dbReference>
<dbReference type="InterPro" id="IPR001647">
    <property type="entry name" value="HTH_TetR"/>
</dbReference>
<dbReference type="InterPro" id="IPR040611">
    <property type="entry name" value="AlkX_C"/>
</dbReference>
<dbReference type="GO" id="GO:0000976">
    <property type="term" value="F:transcription cis-regulatory region binding"/>
    <property type="evidence" value="ECO:0007669"/>
    <property type="project" value="TreeGrafter"/>
</dbReference>
<dbReference type="Gene3D" id="1.10.357.10">
    <property type="entry name" value="Tetracycline Repressor, domain 2"/>
    <property type="match status" value="1"/>
</dbReference>
<evidence type="ECO:0000256" key="3">
    <source>
        <dbReference type="ARBA" id="ARBA00023163"/>
    </source>
</evidence>
<dbReference type="Pfam" id="PF18556">
    <property type="entry name" value="TetR_C_35"/>
    <property type="match status" value="1"/>
</dbReference>
<dbReference type="EMBL" id="QGTL01000002">
    <property type="protein sequence ID" value="PWV79347.1"/>
    <property type="molecule type" value="Genomic_DNA"/>
</dbReference>
<proteinExistence type="predicted"/>
<keyword evidence="7" id="KW-1185">Reference proteome</keyword>
<feature type="domain" description="HTH tetR-type" evidence="5">
    <location>
        <begin position="21"/>
        <end position="81"/>
    </location>
</feature>
<evidence type="ECO:0000256" key="1">
    <source>
        <dbReference type="ARBA" id="ARBA00023015"/>
    </source>
</evidence>
<dbReference type="Pfam" id="PF00440">
    <property type="entry name" value="TetR_N"/>
    <property type="match status" value="1"/>
</dbReference>
<gene>
    <name evidence="6" type="ORF">DFR69_102410</name>
</gene>
<sequence length="222" mass="23754">MSVAGTSRTGARIPYQEAARELLRSSVLDGMRELLTERDWSKITLGDVAARAGVSRQTLYNEFGSRAGLSQAYALRLADELVDHVREALDDNVGDARAAIRVGMTGFFFAAAADPLVRSLLAGEMKPDLLRLITLDAGPLLAHATARLANVFQHSWVDATDSEADVLAHALVRIALSYIPNPPVPERDAPAEMSALLSPYVEAIVQVRGIRTPVGDAGHSGA</sequence>
<keyword evidence="1" id="KW-0805">Transcription regulation</keyword>
<keyword evidence="3" id="KW-0804">Transcription</keyword>
<dbReference type="CDD" id="cd00093">
    <property type="entry name" value="HTH_XRE"/>
    <property type="match status" value="1"/>
</dbReference>
<organism evidence="6 7">
    <name type="scientific">Nocardia neocaledoniensis</name>
    <dbReference type="NCBI Taxonomy" id="236511"/>
    <lineage>
        <taxon>Bacteria</taxon>
        <taxon>Bacillati</taxon>
        <taxon>Actinomycetota</taxon>
        <taxon>Actinomycetes</taxon>
        <taxon>Mycobacteriales</taxon>
        <taxon>Nocardiaceae</taxon>
        <taxon>Nocardia</taxon>
    </lineage>
</organism>
<reference evidence="6 7" key="1">
    <citation type="submission" date="2018-05" db="EMBL/GenBank/DDBJ databases">
        <title>Genomic Encyclopedia of Type Strains, Phase IV (KMG-IV): sequencing the most valuable type-strain genomes for metagenomic binning, comparative biology and taxonomic classification.</title>
        <authorList>
            <person name="Goeker M."/>
        </authorList>
    </citation>
    <scope>NUCLEOTIDE SEQUENCE [LARGE SCALE GENOMIC DNA]</scope>
    <source>
        <strain evidence="6 7">DSM 44717</strain>
    </source>
</reference>
<protein>
    <submittedName>
        <fullName evidence="6">TetR family transcriptional regulator</fullName>
    </submittedName>
</protein>
<comment type="caution">
    <text evidence="6">The sequence shown here is derived from an EMBL/GenBank/DDBJ whole genome shotgun (WGS) entry which is preliminary data.</text>
</comment>
<evidence type="ECO:0000313" key="7">
    <source>
        <dbReference type="Proteomes" id="UP000246410"/>
    </source>
</evidence>